<keyword evidence="2" id="KW-1185">Reference proteome</keyword>
<evidence type="ECO:0000313" key="2">
    <source>
        <dbReference type="Proteomes" id="UP000245634"/>
    </source>
</evidence>
<organism evidence="1 2">
    <name type="scientific">Tumebacillus permanentifrigoris</name>
    <dbReference type="NCBI Taxonomy" id="378543"/>
    <lineage>
        <taxon>Bacteria</taxon>
        <taxon>Bacillati</taxon>
        <taxon>Bacillota</taxon>
        <taxon>Bacilli</taxon>
        <taxon>Bacillales</taxon>
        <taxon>Alicyclobacillaceae</taxon>
        <taxon>Tumebacillus</taxon>
    </lineage>
</organism>
<proteinExistence type="predicted"/>
<reference evidence="1 2" key="1">
    <citation type="submission" date="2018-05" db="EMBL/GenBank/DDBJ databases">
        <title>Genomic Encyclopedia of Type Strains, Phase IV (KMG-IV): sequencing the most valuable type-strain genomes for metagenomic binning, comparative biology and taxonomic classification.</title>
        <authorList>
            <person name="Goeker M."/>
        </authorList>
    </citation>
    <scope>NUCLEOTIDE SEQUENCE [LARGE SCALE GENOMIC DNA]</scope>
    <source>
        <strain evidence="1 2">DSM 18773</strain>
    </source>
</reference>
<gene>
    <name evidence="1" type="ORF">C7459_101396</name>
</gene>
<dbReference type="EMBL" id="QGGL01000001">
    <property type="protein sequence ID" value="PWK16530.1"/>
    <property type="molecule type" value="Genomic_DNA"/>
</dbReference>
<dbReference type="OrthoDB" id="2991654at2"/>
<evidence type="ECO:0000313" key="1">
    <source>
        <dbReference type="EMBL" id="PWK16530.1"/>
    </source>
</evidence>
<comment type="caution">
    <text evidence="1">The sequence shown here is derived from an EMBL/GenBank/DDBJ whole genome shotgun (WGS) entry which is preliminary data.</text>
</comment>
<sequence length="70" mass="7918">MNRLTGLSEVDMIAQLADLKEVDYKNTLVLTALVELLVDKGILTRQEVIQKARQLDTDLSLELDRSLYAN</sequence>
<dbReference type="AlphaFoldDB" id="A0A316E141"/>
<name>A0A316E141_9BACL</name>
<protein>
    <submittedName>
        <fullName evidence="1">Uncharacterized protein</fullName>
    </submittedName>
</protein>
<dbReference type="Proteomes" id="UP000245634">
    <property type="component" value="Unassembled WGS sequence"/>
</dbReference>
<accession>A0A316E141</accession>
<dbReference type="RefSeq" id="WP_109685691.1">
    <property type="nucleotide sequence ID" value="NZ_QGGL01000001.1"/>
</dbReference>